<evidence type="ECO:0008006" key="3">
    <source>
        <dbReference type="Google" id="ProtNLM"/>
    </source>
</evidence>
<dbReference type="GO" id="GO:0005524">
    <property type="term" value="F:ATP binding"/>
    <property type="evidence" value="ECO:0007669"/>
    <property type="project" value="InterPro"/>
</dbReference>
<dbReference type="GO" id="GO:0051082">
    <property type="term" value="F:unfolded protein binding"/>
    <property type="evidence" value="ECO:0007669"/>
    <property type="project" value="InterPro"/>
</dbReference>
<keyword evidence="2" id="KW-1185">Reference proteome</keyword>
<dbReference type="Gene3D" id="3.50.7.10">
    <property type="entry name" value="GroEL"/>
    <property type="match status" value="1"/>
</dbReference>
<dbReference type="InterPro" id="IPR028790">
    <property type="entry name" value="MKKS"/>
</dbReference>
<dbReference type="Proteomes" id="UP001046870">
    <property type="component" value="Chromosome 16"/>
</dbReference>
<name>A0A9D3SZB3_MEGAT</name>
<dbReference type="GO" id="GO:0005737">
    <property type="term" value="C:cytoplasm"/>
    <property type="evidence" value="ECO:0007669"/>
    <property type="project" value="TreeGrafter"/>
</dbReference>
<dbReference type="GO" id="GO:0032502">
    <property type="term" value="P:developmental process"/>
    <property type="evidence" value="ECO:0007669"/>
    <property type="project" value="TreeGrafter"/>
</dbReference>
<dbReference type="Pfam" id="PF00118">
    <property type="entry name" value="Cpn60_TCP1"/>
    <property type="match status" value="1"/>
</dbReference>
<dbReference type="OrthoDB" id="528704at2759"/>
<proteinExistence type="predicted"/>
<dbReference type="InterPro" id="IPR027413">
    <property type="entry name" value="GROEL-like_equatorial_sf"/>
</dbReference>
<protein>
    <recommendedName>
        <fullName evidence="3">McKusick-Kaufman syndrome</fullName>
    </recommendedName>
</protein>
<dbReference type="InterPro" id="IPR027409">
    <property type="entry name" value="GroEL-like_apical_dom_sf"/>
</dbReference>
<dbReference type="InterPro" id="IPR002423">
    <property type="entry name" value="Cpn60/GroEL/TCP-1"/>
</dbReference>
<dbReference type="SUPFAM" id="SSF52029">
    <property type="entry name" value="GroEL apical domain-like"/>
    <property type="match status" value="1"/>
</dbReference>
<dbReference type="PANTHER" id="PTHR46787:SF1">
    <property type="entry name" value="MOLECULAR CHAPERONE MKKS"/>
    <property type="match status" value="1"/>
</dbReference>
<dbReference type="SUPFAM" id="SSF48592">
    <property type="entry name" value="GroEL equatorial domain-like"/>
    <property type="match status" value="1"/>
</dbReference>
<dbReference type="GO" id="GO:0005634">
    <property type="term" value="C:nucleus"/>
    <property type="evidence" value="ECO:0007669"/>
    <property type="project" value="TreeGrafter"/>
</dbReference>
<dbReference type="Gene3D" id="3.30.260.10">
    <property type="entry name" value="TCP-1-like chaperonin intermediate domain"/>
    <property type="match status" value="1"/>
</dbReference>
<organism evidence="1 2">
    <name type="scientific">Megalops atlanticus</name>
    <name type="common">Tarpon</name>
    <name type="synonym">Clupea gigantea</name>
    <dbReference type="NCBI Taxonomy" id="7932"/>
    <lineage>
        <taxon>Eukaryota</taxon>
        <taxon>Metazoa</taxon>
        <taxon>Chordata</taxon>
        <taxon>Craniata</taxon>
        <taxon>Vertebrata</taxon>
        <taxon>Euteleostomi</taxon>
        <taxon>Actinopterygii</taxon>
        <taxon>Neopterygii</taxon>
        <taxon>Teleostei</taxon>
        <taxon>Elopiformes</taxon>
        <taxon>Megalopidae</taxon>
        <taxon>Megalops</taxon>
    </lineage>
</organism>
<sequence length="532" mass="57389">MSCALKQIHNNVGGHVLTTSTSTVLLKALTLSHPVLKLLAASVLNHVSRFSDCGLFAAILSSTLVENTKNLNIEPTLAIKLNRRLLDMCTSYLTKENCGCKVKVDFSSSHSLLALAQSVITSKPACMLTRREAQHISSRVVQAFLRTVPCDTPGRVYLGRVVTVSVEGQPVEESTVFPGLLVDMPENLCLAGVEKLGSGSGPFRVAVFNVSLAGDLSETEEGALEVDGAACPEVAVLEQLLRLGEQVVRDRVELFVCQRVVHPVLQQYLRRHGVIVVERLGISLLEPLLQVTGAQAVATFQAPVPVQSYGQVTGLVVRCCGMKEMLHLLPAGDSTYCTLMLCHRNETMLNELKVACQRAEHVLRLTLKEPYTLLGGGCTETHLAAYLRHKSNSDVSGAGSVQGCSRADYLLAADGFCRSLESVARALEHDGGESLVDLSRGHRWAVPGDMEPKATWRDMVGSCGCGLMSPSLDLEWAPLSAGYPPFSPVQSVNIATQPQVLDSFPAKLNALQVAVETANLILDLKYIIQDVN</sequence>
<evidence type="ECO:0000313" key="2">
    <source>
        <dbReference type="Proteomes" id="UP001046870"/>
    </source>
</evidence>
<accession>A0A9D3SZB3</accession>
<evidence type="ECO:0000313" key="1">
    <source>
        <dbReference type="EMBL" id="KAG7462856.1"/>
    </source>
</evidence>
<gene>
    <name evidence="1" type="ORF">MATL_G00189180</name>
</gene>
<dbReference type="GO" id="GO:0006457">
    <property type="term" value="P:protein folding"/>
    <property type="evidence" value="ECO:0007669"/>
    <property type="project" value="InterPro"/>
</dbReference>
<reference evidence="1" key="1">
    <citation type="submission" date="2021-01" db="EMBL/GenBank/DDBJ databases">
        <authorList>
            <person name="Zahm M."/>
            <person name="Roques C."/>
            <person name="Cabau C."/>
            <person name="Klopp C."/>
            <person name="Donnadieu C."/>
            <person name="Jouanno E."/>
            <person name="Lampietro C."/>
            <person name="Louis A."/>
            <person name="Herpin A."/>
            <person name="Echchiki A."/>
            <person name="Berthelot C."/>
            <person name="Parey E."/>
            <person name="Roest-Crollius H."/>
            <person name="Braasch I."/>
            <person name="Postlethwait J."/>
            <person name="Bobe J."/>
            <person name="Montfort J."/>
            <person name="Bouchez O."/>
            <person name="Begum T."/>
            <person name="Mejri S."/>
            <person name="Adams A."/>
            <person name="Chen W.-J."/>
            <person name="Guiguen Y."/>
        </authorList>
    </citation>
    <scope>NUCLEOTIDE SEQUENCE</scope>
    <source>
        <strain evidence="1">YG-15Mar2019-1</strain>
        <tissue evidence="1">Brain</tissue>
    </source>
</reference>
<comment type="caution">
    <text evidence="1">The sequence shown here is derived from an EMBL/GenBank/DDBJ whole genome shotgun (WGS) entry which is preliminary data.</text>
</comment>
<dbReference type="Gene3D" id="1.10.560.10">
    <property type="entry name" value="GroEL-like equatorial domain"/>
    <property type="match status" value="1"/>
</dbReference>
<dbReference type="GO" id="GO:1902636">
    <property type="term" value="C:kinociliary basal body"/>
    <property type="evidence" value="ECO:0007669"/>
    <property type="project" value="TreeGrafter"/>
</dbReference>
<dbReference type="GO" id="GO:0051131">
    <property type="term" value="P:chaperone-mediated protein complex assembly"/>
    <property type="evidence" value="ECO:0007669"/>
    <property type="project" value="TreeGrafter"/>
</dbReference>
<dbReference type="PANTHER" id="PTHR46787">
    <property type="entry name" value="SYNDROMES PUTATIVE CHAPERONIN-RELATED"/>
    <property type="match status" value="1"/>
</dbReference>
<dbReference type="GO" id="GO:0060271">
    <property type="term" value="P:cilium assembly"/>
    <property type="evidence" value="ECO:0007669"/>
    <property type="project" value="InterPro"/>
</dbReference>
<dbReference type="EMBL" id="JAFDVH010000016">
    <property type="protein sequence ID" value="KAG7462856.1"/>
    <property type="molecule type" value="Genomic_DNA"/>
</dbReference>
<dbReference type="InterPro" id="IPR027410">
    <property type="entry name" value="TCP-1-like_intermed_sf"/>
</dbReference>
<dbReference type="AlphaFoldDB" id="A0A9D3SZB3"/>